<dbReference type="PANTHER" id="PTHR34835">
    <property type="entry name" value="OS07G0283600 PROTEIN-RELATED"/>
    <property type="match status" value="1"/>
</dbReference>
<sequence length="232" mass="26154">MTIKTRCTTTRTVDIIKEWELNEKPLHVEAIRSTPFGRFIDIPPMRIKKCLLEKILSIWNPQRESFVVKGRKLRFTASDVAIIFSLSARGKPVDLESKSPTSVFYHQYFTSQNEKYPTASAIKKVMKALVAKDDEKSVKDFARLFILHLFATFLFCTSNYACLFGLVDIVNDLDSIGEYAWAQAIHLDVVKAIKRSSRNIVKVGGSDATDGKGYFSDCVIALTVSSISLYIP</sequence>
<proteinExistence type="predicted"/>
<keyword evidence="3" id="KW-1185">Reference proteome</keyword>
<evidence type="ECO:0000313" key="3">
    <source>
        <dbReference type="Proteomes" id="UP001180020"/>
    </source>
</evidence>
<accession>A0AAV9ELD5</accession>
<name>A0AAV9ELD5_ACOCL</name>
<reference evidence="2" key="2">
    <citation type="submission" date="2023-06" db="EMBL/GenBank/DDBJ databases">
        <authorList>
            <person name="Ma L."/>
            <person name="Liu K.-W."/>
            <person name="Li Z."/>
            <person name="Hsiao Y.-Y."/>
            <person name="Qi Y."/>
            <person name="Fu T."/>
            <person name="Tang G."/>
            <person name="Zhang D."/>
            <person name="Sun W.-H."/>
            <person name="Liu D.-K."/>
            <person name="Li Y."/>
            <person name="Chen G.-Z."/>
            <person name="Liu X.-D."/>
            <person name="Liao X.-Y."/>
            <person name="Jiang Y.-T."/>
            <person name="Yu X."/>
            <person name="Hao Y."/>
            <person name="Huang J."/>
            <person name="Zhao X.-W."/>
            <person name="Ke S."/>
            <person name="Chen Y.-Y."/>
            <person name="Wu W.-L."/>
            <person name="Hsu J.-L."/>
            <person name="Lin Y.-F."/>
            <person name="Huang M.-D."/>
            <person name="Li C.-Y."/>
            <person name="Huang L."/>
            <person name="Wang Z.-W."/>
            <person name="Zhao X."/>
            <person name="Zhong W.-Y."/>
            <person name="Peng D.-H."/>
            <person name="Ahmad S."/>
            <person name="Lan S."/>
            <person name="Zhang J.-S."/>
            <person name="Tsai W.-C."/>
            <person name="Van De Peer Y."/>
            <person name="Liu Z.-J."/>
        </authorList>
    </citation>
    <scope>NUCLEOTIDE SEQUENCE</scope>
    <source>
        <strain evidence="2">CP</strain>
        <tissue evidence="2">Leaves</tissue>
    </source>
</reference>
<evidence type="ECO:0008006" key="4">
    <source>
        <dbReference type="Google" id="ProtNLM"/>
    </source>
</evidence>
<keyword evidence="1" id="KW-0812">Transmembrane</keyword>
<reference evidence="2" key="1">
    <citation type="journal article" date="2023" name="Nat. Commun.">
        <title>Diploid and tetraploid genomes of Acorus and the evolution of monocots.</title>
        <authorList>
            <person name="Ma L."/>
            <person name="Liu K.W."/>
            <person name="Li Z."/>
            <person name="Hsiao Y.Y."/>
            <person name="Qi Y."/>
            <person name="Fu T."/>
            <person name="Tang G.D."/>
            <person name="Zhang D."/>
            <person name="Sun W.H."/>
            <person name="Liu D.K."/>
            <person name="Li Y."/>
            <person name="Chen G.Z."/>
            <person name="Liu X.D."/>
            <person name="Liao X.Y."/>
            <person name="Jiang Y.T."/>
            <person name="Yu X."/>
            <person name="Hao Y."/>
            <person name="Huang J."/>
            <person name="Zhao X.W."/>
            <person name="Ke S."/>
            <person name="Chen Y.Y."/>
            <person name="Wu W.L."/>
            <person name="Hsu J.L."/>
            <person name="Lin Y.F."/>
            <person name="Huang M.D."/>
            <person name="Li C.Y."/>
            <person name="Huang L."/>
            <person name="Wang Z.W."/>
            <person name="Zhao X."/>
            <person name="Zhong W.Y."/>
            <person name="Peng D.H."/>
            <person name="Ahmad S."/>
            <person name="Lan S."/>
            <person name="Zhang J.S."/>
            <person name="Tsai W.C."/>
            <person name="Van de Peer Y."/>
            <person name="Liu Z.J."/>
        </authorList>
    </citation>
    <scope>NUCLEOTIDE SEQUENCE</scope>
    <source>
        <strain evidence="2">CP</strain>
    </source>
</reference>
<organism evidence="2 3">
    <name type="scientific">Acorus calamus</name>
    <name type="common">Sweet flag</name>
    <dbReference type="NCBI Taxonomy" id="4465"/>
    <lineage>
        <taxon>Eukaryota</taxon>
        <taxon>Viridiplantae</taxon>
        <taxon>Streptophyta</taxon>
        <taxon>Embryophyta</taxon>
        <taxon>Tracheophyta</taxon>
        <taxon>Spermatophyta</taxon>
        <taxon>Magnoliopsida</taxon>
        <taxon>Liliopsida</taxon>
        <taxon>Acoraceae</taxon>
        <taxon>Acorus</taxon>
    </lineage>
</organism>
<keyword evidence="1" id="KW-1133">Transmembrane helix</keyword>
<dbReference type="Proteomes" id="UP001180020">
    <property type="component" value="Unassembled WGS sequence"/>
</dbReference>
<gene>
    <name evidence="2" type="ORF">QJS10_CPA06g01055</name>
</gene>
<feature type="transmembrane region" description="Helical" evidence="1">
    <location>
        <begin position="144"/>
        <end position="167"/>
    </location>
</feature>
<dbReference type="AlphaFoldDB" id="A0AAV9ELD5"/>
<evidence type="ECO:0000313" key="2">
    <source>
        <dbReference type="EMBL" id="KAK1314291.1"/>
    </source>
</evidence>
<evidence type="ECO:0000256" key="1">
    <source>
        <dbReference type="SAM" id="Phobius"/>
    </source>
</evidence>
<keyword evidence="1" id="KW-0472">Membrane</keyword>
<protein>
    <recommendedName>
        <fullName evidence="4">Aminotransferase-like plant mobile domain-containing protein</fullName>
    </recommendedName>
</protein>
<dbReference type="EMBL" id="JAUJYO010000006">
    <property type="protein sequence ID" value="KAK1314291.1"/>
    <property type="molecule type" value="Genomic_DNA"/>
</dbReference>
<comment type="caution">
    <text evidence="2">The sequence shown here is derived from an EMBL/GenBank/DDBJ whole genome shotgun (WGS) entry which is preliminary data.</text>
</comment>